<feature type="compositionally biased region" description="Basic residues" evidence="1">
    <location>
        <begin position="81"/>
        <end position="90"/>
    </location>
</feature>
<dbReference type="GeneID" id="63740383"/>
<feature type="region of interest" description="Disordered" evidence="1">
    <location>
        <begin position="122"/>
        <end position="153"/>
    </location>
</feature>
<evidence type="ECO:0000256" key="1">
    <source>
        <dbReference type="SAM" id="MobiDB-lite"/>
    </source>
</evidence>
<feature type="region of interest" description="Disordered" evidence="1">
    <location>
        <begin position="1"/>
        <end position="108"/>
    </location>
</feature>
<proteinExistence type="predicted"/>
<feature type="compositionally biased region" description="Pro residues" evidence="1">
    <location>
        <begin position="29"/>
        <end position="42"/>
    </location>
</feature>
<protein>
    <submittedName>
        <fullName evidence="2">Uncharacterized protein</fullName>
    </submittedName>
</protein>
<keyword evidence="3" id="KW-1185">Reference proteome</keyword>
<dbReference type="RefSeq" id="XP_040677408.1">
    <property type="nucleotide sequence ID" value="XM_040824726.1"/>
</dbReference>
<evidence type="ECO:0000313" key="2">
    <source>
        <dbReference type="EMBL" id="KHN96342.1"/>
    </source>
</evidence>
<sequence>MVRDAESSSSYPPISNRRPGRPRARGWDTPPPPAPRARPPAAPARRRAARPRGTSPSRPPGPWPRSALAAPRVDEREHLVHARRRRRRRGVDRVHGVPEARVSAQRPRVHLADERVVRTLGAQDAGEERLGGKVGDGDGRRGRLGDGRGRREDSTPLVSLAALTTADWATRSSLSHGGGICTSVMTHSLARSLTPFISATQLSLRRRHEQVNPLPPPQNTFMPHSVALIHGIPAENKMACIAHNLKTTDMGRRPSMLDILPHPKPDIKGYSMVILYNKWDASLFLQLLSLVPTAHAAAA</sequence>
<dbReference type="AlphaFoldDB" id="A0A0B2WS82"/>
<reference evidence="2 3" key="1">
    <citation type="journal article" date="2014" name="Proc. Natl. Acad. Sci. U.S.A.">
        <title>Trajectory and genomic determinants of fungal-pathogen speciation and host adaptation.</title>
        <authorList>
            <person name="Hu X."/>
            <person name="Xiao G."/>
            <person name="Zheng P."/>
            <person name="Shang Y."/>
            <person name="Su Y."/>
            <person name="Zhang X."/>
            <person name="Liu X."/>
            <person name="Zhan S."/>
            <person name="St Leger R.J."/>
            <person name="Wang C."/>
        </authorList>
    </citation>
    <scope>NUCLEOTIDE SEQUENCE [LARGE SCALE GENOMIC DNA]</scope>
    <source>
        <strain evidence="2 3">ARSEF 1941</strain>
    </source>
</reference>
<feature type="compositionally biased region" description="Basic and acidic residues" evidence="1">
    <location>
        <begin position="126"/>
        <end position="153"/>
    </location>
</feature>
<name>A0A0B2WS82_METAS</name>
<comment type="caution">
    <text evidence="2">The sequence shown here is derived from an EMBL/GenBank/DDBJ whole genome shotgun (WGS) entry which is preliminary data.</text>
</comment>
<dbReference type="HOGENOM" id="CLU_930921_0_0_1"/>
<gene>
    <name evidence="2" type="ORF">MAM_05928</name>
</gene>
<dbReference type="Proteomes" id="UP000030816">
    <property type="component" value="Unassembled WGS sequence"/>
</dbReference>
<accession>A0A0B2WS82</accession>
<dbReference type="EMBL" id="AZHE01000016">
    <property type="protein sequence ID" value="KHN96342.1"/>
    <property type="molecule type" value="Genomic_DNA"/>
</dbReference>
<evidence type="ECO:0000313" key="3">
    <source>
        <dbReference type="Proteomes" id="UP000030816"/>
    </source>
</evidence>
<organism evidence="2 3">
    <name type="scientific">Metarhizium album (strain ARSEF 1941)</name>
    <dbReference type="NCBI Taxonomy" id="1081103"/>
    <lineage>
        <taxon>Eukaryota</taxon>
        <taxon>Fungi</taxon>
        <taxon>Dikarya</taxon>
        <taxon>Ascomycota</taxon>
        <taxon>Pezizomycotina</taxon>
        <taxon>Sordariomycetes</taxon>
        <taxon>Hypocreomycetidae</taxon>
        <taxon>Hypocreales</taxon>
        <taxon>Clavicipitaceae</taxon>
        <taxon>Metarhizium</taxon>
    </lineage>
</organism>